<gene>
    <name evidence="1" type="ORF">GCM10011332_15400</name>
</gene>
<dbReference type="AlphaFoldDB" id="A0A917BZE2"/>
<keyword evidence="1" id="KW-0489">Methyltransferase</keyword>
<dbReference type="GO" id="GO:0008168">
    <property type="term" value="F:methyltransferase activity"/>
    <property type="evidence" value="ECO:0007669"/>
    <property type="project" value="UniProtKB-KW"/>
</dbReference>
<keyword evidence="1" id="KW-0808">Transferase</keyword>
<dbReference type="InterPro" id="IPR010342">
    <property type="entry name" value="DUF938"/>
</dbReference>
<dbReference type="SUPFAM" id="SSF53335">
    <property type="entry name" value="S-adenosyl-L-methionine-dependent methyltransferases"/>
    <property type="match status" value="1"/>
</dbReference>
<dbReference type="Gene3D" id="3.40.50.150">
    <property type="entry name" value="Vaccinia Virus protein VP39"/>
    <property type="match status" value="1"/>
</dbReference>
<evidence type="ECO:0000313" key="1">
    <source>
        <dbReference type="EMBL" id="GGF62461.1"/>
    </source>
</evidence>
<dbReference type="Pfam" id="PF06080">
    <property type="entry name" value="DUF938"/>
    <property type="match status" value="1"/>
</dbReference>
<dbReference type="GO" id="GO:0032259">
    <property type="term" value="P:methylation"/>
    <property type="evidence" value="ECO:0007669"/>
    <property type="project" value="UniProtKB-KW"/>
</dbReference>
<accession>A0A917BZE2</accession>
<dbReference type="Proteomes" id="UP000632498">
    <property type="component" value="Unassembled WGS sequence"/>
</dbReference>
<dbReference type="EMBL" id="BMHV01000009">
    <property type="protein sequence ID" value="GGF62461.1"/>
    <property type="molecule type" value="Genomic_DNA"/>
</dbReference>
<reference evidence="1" key="2">
    <citation type="submission" date="2020-09" db="EMBL/GenBank/DDBJ databases">
        <authorList>
            <person name="Sun Q."/>
            <person name="Zhou Y."/>
        </authorList>
    </citation>
    <scope>NUCLEOTIDE SEQUENCE</scope>
    <source>
        <strain evidence="1">CGMCC 1.15254</strain>
    </source>
</reference>
<organism evidence="1 2">
    <name type="scientific">Terasakiella brassicae</name>
    <dbReference type="NCBI Taxonomy" id="1634917"/>
    <lineage>
        <taxon>Bacteria</taxon>
        <taxon>Pseudomonadati</taxon>
        <taxon>Pseudomonadota</taxon>
        <taxon>Alphaproteobacteria</taxon>
        <taxon>Rhodospirillales</taxon>
        <taxon>Terasakiellaceae</taxon>
        <taxon>Terasakiella</taxon>
    </lineage>
</organism>
<sequence length="200" mass="22653">MPHRLNYPATARNRGPILAVLKRFLPDTGRVLEIASGSGEHVVHFAQHYPGLVWQPSDLDPACLKSIQGWVDHHALENILPPLSLDTTIEDNWPQNELDALICINMVHISAWEATIGLMKKAGTLIRQGGFLYLYGPYRRNGEHTAPSNMEFEYWLKEKDPRFAVRDISEVDAEARKNGLALQEVVEMPANNFSLVFQRQ</sequence>
<proteinExistence type="predicted"/>
<keyword evidence="2" id="KW-1185">Reference proteome</keyword>
<protein>
    <submittedName>
        <fullName evidence="1">SAM-dependent methyltransferase</fullName>
    </submittedName>
</protein>
<name>A0A917BZE2_9PROT</name>
<dbReference type="PANTHER" id="PTHR20974:SF0">
    <property type="entry name" value="UPF0585 PROTEIN CG18661"/>
    <property type="match status" value="1"/>
</dbReference>
<comment type="caution">
    <text evidence="1">The sequence shown here is derived from an EMBL/GenBank/DDBJ whole genome shotgun (WGS) entry which is preliminary data.</text>
</comment>
<dbReference type="PANTHER" id="PTHR20974">
    <property type="entry name" value="UPF0585 PROTEIN CG18661"/>
    <property type="match status" value="1"/>
</dbReference>
<reference evidence="1" key="1">
    <citation type="journal article" date="2014" name="Int. J. Syst. Evol. Microbiol.">
        <title>Complete genome sequence of Corynebacterium casei LMG S-19264T (=DSM 44701T), isolated from a smear-ripened cheese.</title>
        <authorList>
            <consortium name="US DOE Joint Genome Institute (JGI-PGF)"/>
            <person name="Walter F."/>
            <person name="Albersmeier A."/>
            <person name="Kalinowski J."/>
            <person name="Ruckert C."/>
        </authorList>
    </citation>
    <scope>NUCLEOTIDE SEQUENCE</scope>
    <source>
        <strain evidence="1">CGMCC 1.15254</strain>
    </source>
</reference>
<dbReference type="InterPro" id="IPR029063">
    <property type="entry name" value="SAM-dependent_MTases_sf"/>
</dbReference>
<evidence type="ECO:0000313" key="2">
    <source>
        <dbReference type="Proteomes" id="UP000632498"/>
    </source>
</evidence>
<dbReference type="RefSeq" id="WP_188663539.1">
    <property type="nucleotide sequence ID" value="NZ_BMHV01000009.1"/>
</dbReference>